<dbReference type="AlphaFoldDB" id="A0A1H2QXI6"/>
<evidence type="ECO:0000313" key="6">
    <source>
        <dbReference type="EMBL" id="SDW11590.1"/>
    </source>
</evidence>
<name>A0A1H2QXI6_9RHOB</name>
<dbReference type="Gene3D" id="1.10.10.10">
    <property type="entry name" value="Winged helix-like DNA-binding domain superfamily/Winged helix DNA-binding domain"/>
    <property type="match status" value="1"/>
</dbReference>
<evidence type="ECO:0000256" key="3">
    <source>
        <dbReference type="ARBA" id="ARBA00023163"/>
    </source>
</evidence>
<evidence type="ECO:0000256" key="1">
    <source>
        <dbReference type="ARBA" id="ARBA00023015"/>
    </source>
</evidence>
<gene>
    <name evidence="6" type="ORF">SAMN05444336_101170</name>
</gene>
<dbReference type="PANTHER" id="PTHR30136:SF35">
    <property type="entry name" value="HTH-TYPE TRANSCRIPTIONAL REGULATOR RV1719"/>
    <property type="match status" value="1"/>
</dbReference>
<feature type="domain" description="IclR-ED" evidence="5">
    <location>
        <begin position="76"/>
        <end position="262"/>
    </location>
</feature>
<dbReference type="GO" id="GO:0045892">
    <property type="term" value="P:negative regulation of DNA-templated transcription"/>
    <property type="evidence" value="ECO:0007669"/>
    <property type="project" value="TreeGrafter"/>
</dbReference>
<dbReference type="RefSeq" id="WP_218133318.1">
    <property type="nucleotide sequence ID" value="NZ_FNMZ01000001.1"/>
</dbReference>
<dbReference type="Gene3D" id="3.30.450.40">
    <property type="match status" value="1"/>
</dbReference>
<evidence type="ECO:0000256" key="2">
    <source>
        <dbReference type="ARBA" id="ARBA00023125"/>
    </source>
</evidence>
<dbReference type="PANTHER" id="PTHR30136">
    <property type="entry name" value="HELIX-TURN-HELIX TRANSCRIPTIONAL REGULATOR, ICLR FAMILY"/>
    <property type="match status" value="1"/>
</dbReference>
<dbReference type="PROSITE" id="PS51078">
    <property type="entry name" value="ICLR_ED"/>
    <property type="match status" value="1"/>
</dbReference>
<evidence type="ECO:0000259" key="5">
    <source>
        <dbReference type="PROSITE" id="PS51078"/>
    </source>
</evidence>
<dbReference type="Pfam" id="PF01614">
    <property type="entry name" value="IclR_C"/>
    <property type="match status" value="1"/>
</dbReference>
<evidence type="ECO:0000259" key="4">
    <source>
        <dbReference type="PROSITE" id="PS51077"/>
    </source>
</evidence>
<keyword evidence="1" id="KW-0805">Transcription regulation</keyword>
<dbReference type="InterPro" id="IPR005471">
    <property type="entry name" value="Tscrpt_reg_IclR_N"/>
</dbReference>
<dbReference type="InterPro" id="IPR036390">
    <property type="entry name" value="WH_DNA-bd_sf"/>
</dbReference>
<dbReference type="Pfam" id="PF09339">
    <property type="entry name" value="HTH_IclR"/>
    <property type="match status" value="1"/>
</dbReference>
<protein>
    <submittedName>
        <fullName evidence="6">Transcriptional regulator, IclR family</fullName>
    </submittedName>
</protein>
<sequence length="275" mass="30346">MDGSEEVRYGGMVKSAVRVIEILEFFEAERRALKVSEIVEGLRMPQSSVSTLMKTLAAQGYVEFDPETRRYRPAPRLAFLGHWALGGPGNIEQVQNLMRALAEQTEESVLLGGQKGLFMQYLSIIESPHNLRFSLRPGLVRPLHGSGIGIMLLTRRSDDDIRRIVRRHRAEFGAEDGWPDEEATLENVRLARAQGYIETFGIASRGAGTICTLLEIPGSGPCLGIAVGGPISRLDTHREELRETLTRTVAEFVRDLAELPVAAGRAERSFPAGHA</sequence>
<keyword evidence="2" id="KW-0238">DNA-binding</keyword>
<dbReference type="InterPro" id="IPR014757">
    <property type="entry name" value="Tscrpt_reg_IclR_C"/>
</dbReference>
<dbReference type="SMART" id="SM00346">
    <property type="entry name" value="HTH_ICLR"/>
    <property type="match status" value="1"/>
</dbReference>
<dbReference type="GO" id="GO:0003700">
    <property type="term" value="F:DNA-binding transcription factor activity"/>
    <property type="evidence" value="ECO:0007669"/>
    <property type="project" value="TreeGrafter"/>
</dbReference>
<dbReference type="SUPFAM" id="SSF46785">
    <property type="entry name" value="Winged helix' DNA-binding domain"/>
    <property type="match status" value="1"/>
</dbReference>
<dbReference type="GO" id="GO:0003677">
    <property type="term" value="F:DNA binding"/>
    <property type="evidence" value="ECO:0007669"/>
    <property type="project" value="UniProtKB-KW"/>
</dbReference>
<dbReference type="Proteomes" id="UP000199118">
    <property type="component" value="Unassembled WGS sequence"/>
</dbReference>
<reference evidence="6 7" key="1">
    <citation type="submission" date="2016-10" db="EMBL/GenBank/DDBJ databases">
        <authorList>
            <person name="de Groot N.N."/>
        </authorList>
    </citation>
    <scope>NUCLEOTIDE SEQUENCE [LARGE SCALE GENOMIC DNA]</scope>
    <source>
        <strain evidence="6 7">DSM 17890</strain>
    </source>
</reference>
<dbReference type="PROSITE" id="PS51077">
    <property type="entry name" value="HTH_ICLR"/>
    <property type="match status" value="1"/>
</dbReference>
<keyword evidence="7" id="KW-1185">Reference proteome</keyword>
<dbReference type="InterPro" id="IPR036388">
    <property type="entry name" value="WH-like_DNA-bd_sf"/>
</dbReference>
<dbReference type="STRING" id="356660.SAMN05444336_101170"/>
<dbReference type="InterPro" id="IPR029016">
    <property type="entry name" value="GAF-like_dom_sf"/>
</dbReference>
<dbReference type="EMBL" id="FNMZ01000001">
    <property type="protein sequence ID" value="SDW11590.1"/>
    <property type="molecule type" value="Genomic_DNA"/>
</dbReference>
<organism evidence="6 7">
    <name type="scientific">Albimonas donghaensis</name>
    <dbReference type="NCBI Taxonomy" id="356660"/>
    <lineage>
        <taxon>Bacteria</taxon>
        <taxon>Pseudomonadati</taxon>
        <taxon>Pseudomonadota</taxon>
        <taxon>Alphaproteobacteria</taxon>
        <taxon>Rhodobacterales</taxon>
        <taxon>Paracoccaceae</taxon>
        <taxon>Albimonas</taxon>
    </lineage>
</organism>
<dbReference type="InterPro" id="IPR050707">
    <property type="entry name" value="HTH_MetabolicPath_Reg"/>
</dbReference>
<proteinExistence type="predicted"/>
<evidence type="ECO:0000313" key="7">
    <source>
        <dbReference type="Proteomes" id="UP000199118"/>
    </source>
</evidence>
<dbReference type="SUPFAM" id="SSF55781">
    <property type="entry name" value="GAF domain-like"/>
    <property type="match status" value="1"/>
</dbReference>
<feature type="domain" description="HTH iclR-type" evidence="4">
    <location>
        <begin position="13"/>
        <end position="75"/>
    </location>
</feature>
<accession>A0A1H2QXI6</accession>
<keyword evidence="3" id="KW-0804">Transcription</keyword>